<evidence type="ECO:0000313" key="2">
    <source>
        <dbReference type="Proteomes" id="UP000326695"/>
    </source>
</evidence>
<dbReference type="EMBL" id="CP038018">
    <property type="protein sequence ID" value="QED91732.1"/>
    <property type="molecule type" value="Genomic_DNA"/>
</dbReference>
<accession>A0AAX1F6N0</accession>
<sequence>MGNASVWQAAAGALCHFFAGLVVDLGLKHGVGVKAVDVRSDGFGLVITIEDDGDAVLYVAELRIVADGLADGSIVLRAGMAAIPDEGWGVVGQLGAVVALLGTEVEALAAEGIVADAASVVVEA</sequence>
<proteinExistence type="predicted"/>
<dbReference type="RefSeq" id="WP_151086092.1">
    <property type="nucleotide sequence ID" value="NZ_CP038018.1"/>
</dbReference>
<dbReference type="Proteomes" id="UP000326695">
    <property type="component" value="Chromosome"/>
</dbReference>
<dbReference type="AlphaFoldDB" id="A0AAX1F6N0"/>
<reference evidence="2" key="1">
    <citation type="journal article" date="2019" name="J. Anim. Genet.">
        <title>Description and whole genome sequencing of Eikenella exigua sp. nov., isolated from brain abscess and blood.</title>
        <authorList>
            <person name="Stormo K.A."/>
            <person name="Nygaard R.M."/>
            <person name="Bruvold T.S."/>
            <person name="Dimmen G."/>
            <person name="Lindemann P.C."/>
            <person name="Jordal S."/>
            <person name="Kommedal O."/>
        </authorList>
    </citation>
    <scope>NUCLEOTIDE SEQUENCE [LARGE SCALE GENOMIC DNA]</scope>
    <source>
        <strain evidence="2">PXX</strain>
    </source>
</reference>
<keyword evidence="2" id="KW-1185">Reference proteome</keyword>
<gene>
    <name evidence="1" type="ORF">EZJ17_03120</name>
</gene>
<evidence type="ECO:0000313" key="1">
    <source>
        <dbReference type="EMBL" id="QED91732.1"/>
    </source>
</evidence>
<organism evidence="1 2">
    <name type="scientific">Eikenella exigua</name>
    <dbReference type="NCBI Taxonomy" id="2528037"/>
    <lineage>
        <taxon>Bacteria</taxon>
        <taxon>Pseudomonadati</taxon>
        <taxon>Pseudomonadota</taxon>
        <taxon>Betaproteobacteria</taxon>
        <taxon>Neisseriales</taxon>
        <taxon>Neisseriaceae</taxon>
        <taxon>Eikenella</taxon>
    </lineage>
</organism>
<name>A0AAX1F6N0_9NEIS</name>
<protein>
    <submittedName>
        <fullName evidence="1">Uncharacterized protein</fullName>
    </submittedName>
</protein>
<dbReference type="KEGG" id="eex:EZJ17_03120"/>